<dbReference type="InterPro" id="IPR050879">
    <property type="entry name" value="Acyltransferase_3"/>
</dbReference>
<feature type="transmembrane region" description="Helical" evidence="1">
    <location>
        <begin position="208"/>
        <end position="226"/>
    </location>
</feature>
<dbReference type="PANTHER" id="PTHR23028">
    <property type="entry name" value="ACETYLTRANSFERASE"/>
    <property type="match status" value="1"/>
</dbReference>
<feature type="transmembrane region" description="Helical" evidence="1">
    <location>
        <begin position="36"/>
        <end position="65"/>
    </location>
</feature>
<keyword evidence="4" id="KW-1185">Reference proteome</keyword>
<feature type="transmembrane region" description="Helical" evidence="1">
    <location>
        <begin position="265"/>
        <end position="288"/>
    </location>
</feature>
<keyword evidence="1" id="KW-0472">Membrane</keyword>
<feature type="transmembrane region" description="Helical" evidence="1">
    <location>
        <begin position="144"/>
        <end position="160"/>
    </location>
</feature>
<feature type="transmembrane region" description="Helical" evidence="1">
    <location>
        <begin position="238"/>
        <end position="259"/>
    </location>
</feature>
<dbReference type="PANTHER" id="PTHR23028:SF53">
    <property type="entry name" value="ACYL_TRANSF_3 DOMAIN-CONTAINING PROTEIN"/>
    <property type="match status" value="1"/>
</dbReference>
<reference evidence="4" key="1">
    <citation type="journal article" date="2019" name="Int. J. Syst. Evol. Microbiol.">
        <title>The Global Catalogue of Microorganisms (GCM) 10K type strain sequencing project: providing services to taxonomists for standard genome sequencing and annotation.</title>
        <authorList>
            <consortium name="The Broad Institute Genomics Platform"/>
            <consortium name="The Broad Institute Genome Sequencing Center for Infectious Disease"/>
            <person name="Wu L."/>
            <person name="Ma J."/>
        </authorList>
    </citation>
    <scope>NUCLEOTIDE SEQUENCE [LARGE SCALE GENOMIC DNA]</scope>
    <source>
        <strain evidence="4">CCUG 63682</strain>
    </source>
</reference>
<feature type="transmembrane region" description="Helical" evidence="1">
    <location>
        <begin position="333"/>
        <end position="358"/>
    </location>
</feature>
<evidence type="ECO:0000259" key="2">
    <source>
        <dbReference type="Pfam" id="PF01757"/>
    </source>
</evidence>
<gene>
    <name evidence="3" type="ORF">ACFO5O_01885</name>
</gene>
<sequence>MQTNRIFGLDVLRAIAILLVVVSHCTYIFYETTESPIIMAIRSLGAFGVDLFFVLSGYLIGGILLKHIDQNRTNFNDLFRFWKRRWLRTLPNYYLILIINIGLLILFSQKLPDSIFLYIPFLQNFSQPHSDFFNEAWSLSIEEYSYLILPLILFCALQWVRRHHSKIIVFLIVTLVLIGIQYLIKARFYSNAEVHSYQDWSSMFRKVVVYRLDAVYYGFILIYVARMYPYFIRKYDKLFLITALLLFTSTHLYIAFFSVLPQTHLGFYVFAYLPILALCCALVFPAFLKLKKQGWFGSLIYFLSTRSYAMYLVNYSIVLLSLQKLISFEAMPIYIKLGILVLFLILTLSLSNVLYRYFELPILKFRDKTYSKSNITS</sequence>
<dbReference type="GO" id="GO:0016746">
    <property type="term" value="F:acyltransferase activity"/>
    <property type="evidence" value="ECO:0007669"/>
    <property type="project" value="UniProtKB-KW"/>
</dbReference>
<protein>
    <submittedName>
        <fullName evidence="3">Acyltransferase family protein</fullName>
        <ecNumber evidence="3">2.3.-.-</ecNumber>
    </submittedName>
</protein>
<dbReference type="EMBL" id="JBHSGP010000004">
    <property type="protein sequence ID" value="MFC4721057.1"/>
    <property type="molecule type" value="Genomic_DNA"/>
</dbReference>
<dbReference type="InterPro" id="IPR002656">
    <property type="entry name" value="Acyl_transf_3_dom"/>
</dbReference>
<dbReference type="EC" id="2.3.-.-" evidence="3"/>
<dbReference type="RefSeq" id="WP_387960394.1">
    <property type="nucleotide sequence ID" value="NZ_JBHSGP010000004.1"/>
</dbReference>
<keyword evidence="1" id="KW-1133">Transmembrane helix</keyword>
<feature type="transmembrane region" description="Helical" evidence="1">
    <location>
        <begin position="167"/>
        <end position="188"/>
    </location>
</feature>
<evidence type="ECO:0000256" key="1">
    <source>
        <dbReference type="SAM" id="Phobius"/>
    </source>
</evidence>
<proteinExistence type="predicted"/>
<feature type="transmembrane region" description="Helical" evidence="1">
    <location>
        <begin position="86"/>
        <end position="107"/>
    </location>
</feature>
<keyword evidence="1" id="KW-0812">Transmembrane</keyword>
<feature type="domain" description="Acyltransferase 3" evidence="2">
    <location>
        <begin position="8"/>
        <end position="350"/>
    </location>
</feature>
<comment type="caution">
    <text evidence="3">The sequence shown here is derived from an EMBL/GenBank/DDBJ whole genome shotgun (WGS) entry which is preliminary data.</text>
</comment>
<evidence type="ECO:0000313" key="3">
    <source>
        <dbReference type="EMBL" id="MFC4721057.1"/>
    </source>
</evidence>
<keyword evidence="3" id="KW-0808">Transferase</keyword>
<dbReference type="Pfam" id="PF01757">
    <property type="entry name" value="Acyl_transf_3"/>
    <property type="match status" value="1"/>
</dbReference>
<dbReference type="Proteomes" id="UP001595953">
    <property type="component" value="Unassembled WGS sequence"/>
</dbReference>
<keyword evidence="3" id="KW-0012">Acyltransferase</keyword>
<organism evidence="3 4">
    <name type="scientific">Geojedonia litorea</name>
    <dbReference type="NCBI Taxonomy" id="1268269"/>
    <lineage>
        <taxon>Bacteria</taxon>
        <taxon>Pseudomonadati</taxon>
        <taxon>Bacteroidota</taxon>
        <taxon>Flavobacteriia</taxon>
        <taxon>Flavobacteriales</taxon>
        <taxon>Flavobacteriaceae</taxon>
        <taxon>Geojedonia</taxon>
    </lineage>
</organism>
<feature type="transmembrane region" description="Helical" evidence="1">
    <location>
        <begin position="12"/>
        <end position="30"/>
    </location>
</feature>
<accession>A0ABV9MYJ4</accession>
<name>A0ABV9MYJ4_9FLAO</name>
<evidence type="ECO:0000313" key="4">
    <source>
        <dbReference type="Proteomes" id="UP001595953"/>
    </source>
</evidence>